<dbReference type="GO" id="GO:0016787">
    <property type="term" value="F:hydrolase activity"/>
    <property type="evidence" value="ECO:0007669"/>
    <property type="project" value="UniProtKB-KW"/>
</dbReference>
<dbReference type="OrthoDB" id="9805307at2"/>
<feature type="domain" description="Fumarylacetoacetase-like C-terminal" evidence="3">
    <location>
        <begin position="79"/>
        <end position="273"/>
    </location>
</feature>
<dbReference type="Gene3D" id="3.90.850.10">
    <property type="entry name" value="Fumarylacetoacetase-like, C-terminal domain"/>
    <property type="match status" value="1"/>
</dbReference>
<dbReference type="AlphaFoldDB" id="A0A4S4FPR4"/>
<keyword evidence="4" id="KW-0378">Hydrolase</keyword>
<gene>
    <name evidence="4" type="ORF">E6C70_12345</name>
</gene>
<dbReference type="InterPro" id="IPR011234">
    <property type="entry name" value="Fumarylacetoacetase-like_C"/>
</dbReference>
<dbReference type="Pfam" id="PF01557">
    <property type="entry name" value="FAA_hydrolase"/>
    <property type="match status" value="1"/>
</dbReference>
<dbReference type="SUPFAM" id="SSF56529">
    <property type="entry name" value="FAH"/>
    <property type="match status" value="1"/>
</dbReference>
<organism evidence="4 5">
    <name type="scientific">Orlajensenia flava</name>
    <dbReference type="NCBI Taxonomy" id="2565934"/>
    <lineage>
        <taxon>Bacteria</taxon>
        <taxon>Bacillati</taxon>
        <taxon>Actinomycetota</taxon>
        <taxon>Actinomycetes</taxon>
        <taxon>Micrococcales</taxon>
        <taxon>Microbacteriaceae</taxon>
        <taxon>Orlajensenia</taxon>
    </lineage>
</organism>
<keyword evidence="5" id="KW-1185">Reference proteome</keyword>
<dbReference type="PANTHER" id="PTHR11820:SF112">
    <property type="entry name" value="FUMARYLACETOACETATE HYDROLASE FAMILY PROTEIN (AFU_ORTHOLOGUE AFUA_1G02370)-RELATED"/>
    <property type="match status" value="1"/>
</dbReference>
<dbReference type="GO" id="GO:0046872">
    <property type="term" value="F:metal ion binding"/>
    <property type="evidence" value="ECO:0007669"/>
    <property type="project" value="UniProtKB-KW"/>
</dbReference>
<evidence type="ECO:0000313" key="4">
    <source>
        <dbReference type="EMBL" id="THG32540.1"/>
    </source>
</evidence>
<evidence type="ECO:0000313" key="5">
    <source>
        <dbReference type="Proteomes" id="UP000307380"/>
    </source>
</evidence>
<dbReference type="PANTHER" id="PTHR11820">
    <property type="entry name" value="ACYLPYRUVASE"/>
    <property type="match status" value="1"/>
</dbReference>
<dbReference type="InterPro" id="IPR036663">
    <property type="entry name" value="Fumarylacetoacetase_C_sf"/>
</dbReference>
<reference evidence="4 5" key="1">
    <citation type="submission" date="2019-04" db="EMBL/GenBank/DDBJ databases">
        <authorList>
            <person name="Jiang L."/>
        </authorList>
    </citation>
    <scope>NUCLEOTIDE SEQUENCE [LARGE SCALE GENOMIC DNA]</scope>
    <source>
        <strain evidence="4 5">YIM 131861</strain>
    </source>
</reference>
<evidence type="ECO:0000256" key="2">
    <source>
        <dbReference type="SAM" id="MobiDB-lite"/>
    </source>
</evidence>
<sequence>MRLVSYREGGEHRLGVVDGDELIDVTAGVGERNQPGAVSPMRALLSREEPVAAFLEAFEGRRVPLDSVQLEPVIPDPGKVIAAPVNYRDHQAEMQEDFHIDALGVFLKAPSSVIASGQTVRLPYTDRRFDQEGELALVIGREARNVSVDEALDYVAGYTMLLDMTMRGGEDRSTRKSFDTFTPIGPFLVTPDEVGALDELQLRTWVNDDLRQDADIRDLIWGVPQLIAYASSVMTLRPGDVITTGTPAGVGQVVDGDRLTVEITGLGTLTAAVSSEDAVVCPTNGARRGPRPPEDVTPVRSR</sequence>
<comment type="caution">
    <text evidence="4">The sequence shown here is derived from an EMBL/GenBank/DDBJ whole genome shotgun (WGS) entry which is preliminary data.</text>
</comment>
<protein>
    <submittedName>
        <fullName evidence="4">Fumarylacetoacetate hydrolase family protein</fullName>
    </submittedName>
</protein>
<dbReference type="RefSeq" id="WP_136424842.1">
    <property type="nucleotide sequence ID" value="NZ_SSSN01000009.1"/>
</dbReference>
<evidence type="ECO:0000256" key="1">
    <source>
        <dbReference type="ARBA" id="ARBA00022723"/>
    </source>
</evidence>
<dbReference type="Proteomes" id="UP000307380">
    <property type="component" value="Unassembled WGS sequence"/>
</dbReference>
<dbReference type="EMBL" id="SSSN01000009">
    <property type="protein sequence ID" value="THG32540.1"/>
    <property type="molecule type" value="Genomic_DNA"/>
</dbReference>
<keyword evidence="1" id="KW-0479">Metal-binding</keyword>
<name>A0A4S4FPR4_9MICO</name>
<accession>A0A4S4FPR4</accession>
<feature type="region of interest" description="Disordered" evidence="2">
    <location>
        <begin position="282"/>
        <end position="302"/>
    </location>
</feature>
<proteinExistence type="predicted"/>
<evidence type="ECO:0000259" key="3">
    <source>
        <dbReference type="Pfam" id="PF01557"/>
    </source>
</evidence>